<sequence>KLGLAKVYAEEFRKPHACPARWLFEVRDEGHPLSLQTSLTTWGLALLPWLECHGVIIAHSNLKLQGSGAETTGMYHHTQLIFLIFCRDRVLLCCSGWSQIPGLK</sequence>
<name>A0A8C9A2P5_PROSS</name>
<evidence type="ECO:0000313" key="1">
    <source>
        <dbReference type="Ensembl" id="ENSPSMP00000023642.1"/>
    </source>
</evidence>
<reference evidence="1" key="2">
    <citation type="submission" date="2025-09" db="UniProtKB">
        <authorList>
            <consortium name="Ensembl"/>
        </authorList>
    </citation>
    <scope>IDENTIFICATION</scope>
</reference>
<organism evidence="1 2">
    <name type="scientific">Prolemur simus</name>
    <name type="common">Greater bamboo lemur</name>
    <name type="synonym">Hapalemur simus</name>
    <dbReference type="NCBI Taxonomy" id="1328070"/>
    <lineage>
        <taxon>Eukaryota</taxon>
        <taxon>Metazoa</taxon>
        <taxon>Chordata</taxon>
        <taxon>Craniata</taxon>
        <taxon>Vertebrata</taxon>
        <taxon>Euteleostomi</taxon>
        <taxon>Mammalia</taxon>
        <taxon>Eutheria</taxon>
        <taxon>Euarchontoglires</taxon>
        <taxon>Primates</taxon>
        <taxon>Strepsirrhini</taxon>
        <taxon>Lemuriformes</taxon>
        <taxon>Lemuridae</taxon>
        <taxon>Prolemur</taxon>
    </lineage>
</organism>
<dbReference type="AlphaFoldDB" id="A0A8C9A2P5"/>
<keyword evidence="2" id="KW-1185">Reference proteome</keyword>
<dbReference type="Proteomes" id="UP000694414">
    <property type="component" value="Unplaced"/>
</dbReference>
<proteinExistence type="predicted"/>
<reference evidence="1" key="1">
    <citation type="submission" date="2025-08" db="UniProtKB">
        <authorList>
            <consortium name="Ensembl"/>
        </authorList>
    </citation>
    <scope>IDENTIFICATION</scope>
</reference>
<dbReference type="Ensembl" id="ENSPSMT00000027458.1">
    <property type="protein sequence ID" value="ENSPSMP00000023642.1"/>
    <property type="gene ID" value="ENSPSMG00000016713.1"/>
</dbReference>
<evidence type="ECO:0000313" key="2">
    <source>
        <dbReference type="Proteomes" id="UP000694414"/>
    </source>
</evidence>
<protein>
    <submittedName>
        <fullName evidence="1">Uncharacterized protein</fullName>
    </submittedName>
</protein>
<accession>A0A8C9A2P5</accession>